<dbReference type="EMBL" id="KK365144">
    <property type="protein sequence ID" value="KCZ81350.1"/>
    <property type="molecule type" value="Genomic_DNA"/>
</dbReference>
<dbReference type="AlphaFoldDB" id="A0A059F2C3"/>
<reference evidence="2 3" key="2">
    <citation type="submission" date="2014-03" db="EMBL/GenBank/DDBJ databases">
        <title>The Genome Sequence of Anncaliia algerae insect isolate PRA339.</title>
        <authorList>
            <consortium name="The Broad Institute Genome Sequencing Platform"/>
            <consortium name="The Broad Institute Genome Sequencing Center for Infectious Disease"/>
            <person name="Cuomo C."/>
            <person name="Becnel J."/>
            <person name="Sanscrainte N."/>
            <person name="Walker B."/>
            <person name="Young S.K."/>
            <person name="Zeng Q."/>
            <person name="Gargeya S."/>
            <person name="Fitzgerald M."/>
            <person name="Haas B."/>
            <person name="Abouelleil A."/>
            <person name="Alvarado L."/>
            <person name="Arachchi H.M."/>
            <person name="Berlin A.M."/>
            <person name="Chapman S.B."/>
            <person name="Dewar J."/>
            <person name="Goldberg J."/>
            <person name="Griggs A."/>
            <person name="Gujja S."/>
            <person name="Hansen M."/>
            <person name="Howarth C."/>
            <person name="Imamovic A."/>
            <person name="Larimer J."/>
            <person name="McCowan C."/>
            <person name="Murphy C."/>
            <person name="Neiman D."/>
            <person name="Pearson M."/>
            <person name="Priest M."/>
            <person name="Roberts A."/>
            <person name="Saif S."/>
            <person name="Shea T."/>
            <person name="Sisk P."/>
            <person name="Sykes S."/>
            <person name="Wortman J."/>
            <person name="Nusbaum C."/>
            <person name="Birren B."/>
        </authorList>
    </citation>
    <scope>NUCLEOTIDE SEQUENCE [LARGE SCALE GENOMIC DNA]</scope>
    <source>
        <strain evidence="2 3">PRA339</strain>
    </source>
</reference>
<sequence length="134" mass="15671">MVFGVYQPSSKEGFLYDVPNILRETLIPIIQAYIRQGSVIISDCARVYDSLRFEGYTHFTVNHTEIFVDPITGATTNHVESKWQKLKEKCKSRYGTHRTILKSYLGEFMWCQRFGNSLSKFFEQIRLCYPIPQC</sequence>
<protein>
    <recommendedName>
        <fullName evidence="1">ISXO2-like transposase domain-containing protein</fullName>
    </recommendedName>
</protein>
<evidence type="ECO:0000313" key="2">
    <source>
        <dbReference type="EMBL" id="KCZ81350.1"/>
    </source>
</evidence>
<evidence type="ECO:0000313" key="3">
    <source>
        <dbReference type="Proteomes" id="UP000030655"/>
    </source>
</evidence>
<gene>
    <name evidence="2" type="ORF">H312_01231</name>
</gene>
<feature type="domain" description="ISXO2-like transposase" evidence="1">
    <location>
        <begin position="1"/>
        <end position="115"/>
    </location>
</feature>
<dbReference type="PANTHER" id="PTHR47163:SF2">
    <property type="entry name" value="SI:DKEY-17M8.2"/>
    <property type="match status" value="1"/>
</dbReference>
<evidence type="ECO:0000259" key="1">
    <source>
        <dbReference type="SMART" id="SM01126"/>
    </source>
</evidence>
<dbReference type="InterPro" id="IPR053164">
    <property type="entry name" value="IS1016-like_transposase"/>
</dbReference>
<dbReference type="Proteomes" id="UP000030655">
    <property type="component" value="Unassembled WGS sequence"/>
</dbReference>
<dbReference type="PANTHER" id="PTHR47163">
    <property type="entry name" value="DDE_TNP_IS1595 DOMAIN-CONTAINING PROTEIN"/>
    <property type="match status" value="1"/>
</dbReference>
<dbReference type="HOGENOM" id="CLU_044348_6_0_1"/>
<dbReference type="VEuPathDB" id="MicrosporidiaDB:H312_01231"/>
<accession>A0A059F2C3</accession>
<reference evidence="3" key="1">
    <citation type="submission" date="2013-02" db="EMBL/GenBank/DDBJ databases">
        <authorList>
            <consortium name="The Broad Institute Genome Sequencing Platform"/>
            <person name="Cuomo C."/>
            <person name="Becnel J."/>
            <person name="Sanscrainte N."/>
            <person name="Walker B."/>
            <person name="Young S.K."/>
            <person name="Zeng Q."/>
            <person name="Gargeya S."/>
            <person name="Fitzgerald M."/>
            <person name="Haas B."/>
            <person name="Abouelleil A."/>
            <person name="Alvarado L."/>
            <person name="Arachchi H.M."/>
            <person name="Berlin A.M."/>
            <person name="Chapman S.B."/>
            <person name="Dewar J."/>
            <person name="Goldberg J."/>
            <person name="Griggs A."/>
            <person name="Gujja S."/>
            <person name="Hansen M."/>
            <person name="Howarth C."/>
            <person name="Imamovic A."/>
            <person name="Larimer J."/>
            <person name="McCowan C."/>
            <person name="Murphy C."/>
            <person name="Neiman D."/>
            <person name="Pearson M."/>
            <person name="Priest M."/>
            <person name="Roberts A."/>
            <person name="Saif S."/>
            <person name="Shea T."/>
            <person name="Sisk P."/>
            <person name="Sykes S."/>
            <person name="Wortman J."/>
            <person name="Nusbaum C."/>
            <person name="Birren B."/>
        </authorList>
    </citation>
    <scope>NUCLEOTIDE SEQUENCE [LARGE SCALE GENOMIC DNA]</scope>
    <source>
        <strain evidence="3">PRA339</strain>
    </source>
</reference>
<keyword evidence="3" id="KW-1185">Reference proteome</keyword>
<dbReference type="SMART" id="SM01126">
    <property type="entry name" value="DDE_Tnp_IS1595"/>
    <property type="match status" value="1"/>
</dbReference>
<dbReference type="OrthoDB" id="2194918at2759"/>
<dbReference type="InterPro" id="IPR024445">
    <property type="entry name" value="Tnp_ISXO2-like"/>
</dbReference>
<proteinExistence type="predicted"/>
<organism evidence="2 3">
    <name type="scientific">Anncaliia algerae PRA339</name>
    <dbReference type="NCBI Taxonomy" id="1288291"/>
    <lineage>
        <taxon>Eukaryota</taxon>
        <taxon>Fungi</taxon>
        <taxon>Fungi incertae sedis</taxon>
        <taxon>Microsporidia</taxon>
        <taxon>Tubulinosematoidea</taxon>
        <taxon>Tubulinosematidae</taxon>
        <taxon>Anncaliia</taxon>
    </lineage>
</organism>
<name>A0A059F2C3_9MICR</name>
<dbReference type="Pfam" id="PF12762">
    <property type="entry name" value="DDE_Tnp_IS1595"/>
    <property type="match status" value="1"/>
</dbReference>